<feature type="transmembrane region" description="Helical" evidence="7">
    <location>
        <begin position="375"/>
        <end position="401"/>
    </location>
</feature>
<evidence type="ECO:0000256" key="1">
    <source>
        <dbReference type="ARBA" id="ARBA00004141"/>
    </source>
</evidence>
<keyword evidence="10" id="KW-1185">Reference proteome</keyword>
<dbReference type="AlphaFoldDB" id="A0A8H8BSE1"/>
<feature type="transmembrane region" description="Helical" evidence="7">
    <location>
        <begin position="276"/>
        <end position="295"/>
    </location>
</feature>
<evidence type="ECO:0000256" key="3">
    <source>
        <dbReference type="ARBA" id="ARBA00022692"/>
    </source>
</evidence>
<evidence type="ECO:0000313" key="10">
    <source>
        <dbReference type="Proteomes" id="UP000664132"/>
    </source>
</evidence>
<proteinExistence type="predicted"/>
<organism evidence="9 10">
    <name type="scientific">Cadophora malorum</name>
    <dbReference type="NCBI Taxonomy" id="108018"/>
    <lineage>
        <taxon>Eukaryota</taxon>
        <taxon>Fungi</taxon>
        <taxon>Dikarya</taxon>
        <taxon>Ascomycota</taxon>
        <taxon>Pezizomycotina</taxon>
        <taxon>Leotiomycetes</taxon>
        <taxon>Helotiales</taxon>
        <taxon>Ploettnerulaceae</taxon>
        <taxon>Cadophora</taxon>
    </lineage>
</organism>
<evidence type="ECO:0000259" key="8">
    <source>
        <dbReference type="Pfam" id="PF00324"/>
    </source>
</evidence>
<feature type="transmembrane region" description="Helical" evidence="7">
    <location>
        <begin position="87"/>
        <end position="108"/>
    </location>
</feature>
<dbReference type="PANTHER" id="PTHR43341:SF1">
    <property type="entry name" value="GENERAL AMINO-ACID PERMEASE GAP1"/>
    <property type="match status" value="1"/>
</dbReference>
<feature type="transmembrane region" description="Helical" evidence="7">
    <location>
        <begin position="483"/>
        <end position="504"/>
    </location>
</feature>
<keyword evidence="4" id="KW-0029">Amino-acid transport</keyword>
<dbReference type="PANTHER" id="PTHR43341">
    <property type="entry name" value="AMINO ACID PERMEASE"/>
    <property type="match status" value="1"/>
</dbReference>
<comment type="caution">
    <text evidence="9">The sequence shown here is derived from an EMBL/GenBank/DDBJ whole genome shotgun (WGS) entry which is preliminary data.</text>
</comment>
<keyword evidence="6 7" id="KW-0472">Membrane</keyword>
<keyword evidence="5 7" id="KW-1133">Transmembrane helix</keyword>
<feature type="domain" description="Amino acid permease/ SLC12A" evidence="8">
    <location>
        <begin position="53"/>
        <end position="510"/>
    </location>
</feature>
<dbReference type="Proteomes" id="UP000664132">
    <property type="component" value="Unassembled WGS sequence"/>
</dbReference>
<evidence type="ECO:0000256" key="7">
    <source>
        <dbReference type="SAM" id="Phobius"/>
    </source>
</evidence>
<gene>
    <name evidence="9" type="ORF">IFR04_004383</name>
</gene>
<comment type="subcellular location">
    <subcellularLocation>
        <location evidence="1">Membrane</location>
        <topology evidence="1">Multi-pass membrane protein</topology>
    </subcellularLocation>
</comment>
<accession>A0A8H8BSE1</accession>
<reference evidence="9" key="1">
    <citation type="submission" date="2021-02" db="EMBL/GenBank/DDBJ databases">
        <title>Genome sequence Cadophora malorum strain M34.</title>
        <authorList>
            <person name="Stefanovic E."/>
            <person name="Vu D."/>
            <person name="Scully C."/>
            <person name="Dijksterhuis J."/>
            <person name="Roader J."/>
            <person name="Houbraken J."/>
        </authorList>
    </citation>
    <scope>NUCLEOTIDE SEQUENCE</scope>
    <source>
        <strain evidence="9">M34</strain>
    </source>
</reference>
<dbReference type="GO" id="GO:0016020">
    <property type="term" value="C:membrane"/>
    <property type="evidence" value="ECO:0007669"/>
    <property type="project" value="UniProtKB-SubCell"/>
</dbReference>
<feature type="transmembrane region" description="Helical" evidence="7">
    <location>
        <begin position="162"/>
        <end position="180"/>
    </location>
</feature>
<feature type="transmembrane region" description="Helical" evidence="7">
    <location>
        <begin position="128"/>
        <end position="156"/>
    </location>
</feature>
<evidence type="ECO:0000256" key="4">
    <source>
        <dbReference type="ARBA" id="ARBA00022970"/>
    </source>
</evidence>
<dbReference type="InterPro" id="IPR050524">
    <property type="entry name" value="APC_YAT"/>
</dbReference>
<dbReference type="Pfam" id="PF00324">
    <property type="entry name" value="AA_permease"/>
    <property type="match status" value="1"/>
</dbReference>
<dbReference type="EMBL" id="JAFJYH010000048">
    <property type="protein sequence ID" value="KAG4422482.1"/>
    <property type="molecule type" value="Genomic_DNA"/>
</dbReference>
<keyword evidence="3 7" id="KW-0812">Transmembrane</keyword>
<dbReference type="Gene3D" id="1.20.1740.10">
    <property type="entry name" value="Amino acid/polyamine transporter I"/>
    <property type="match status" value="1"/>
</dbReference>
<feature type="transmembrane region" description="Helical" evidence="7">
    <location>
        <begin position="454"/>
        <end position="477"/>
    </location>
</feature>
<evidence type="ECO:0000256" key="6">
    <source>
        <dbReference type="ARBA" id="ARBA00023136"/>
    </source>
</evidence>
<dbReference type="GO" id="GO:0015171">
    <property type="term" value="F:amino acid transmembrane transporter activity"/>
    <property type="evidence" value="ECO:0007669"/>
    <property type="project" value="TreeGrafter"/>
</dbReference>
<dbReference type="PIRSF" id="PIRSF006060">
    <property type="entry name" value="AA_transporter"/>
    <property type="match status" value="1"/>
</dbReference>
<evidence type="ECO:0000256" key="5">
    <source>
        <dbReference type="ARBA" id="ARBA00022989"/>
    </source>
</evidence>
<feature type="transmembrane region" description="Helical" evidence="7">
    <location>
        <begin position="328"/>
        <end position="348"/>
    </location>
</feature>
<feature type="transmembrane region" description="Helical" evidence="7">
    <location>
        <begin position="56"/>
        <end position="75"/>
    </location>
</feature>
<feature type="transmembrane region" description="Helical" evidence="7">
    <location>
        <begin position="302"/>
        <end position="322"/>
    </location>
</feature>
<evidence type="ECO:0000313" key="9">
    <source>
        <dbReference type="EMBL" id="KAG4422482.1"/>
    </source>
</evidence>
<name>A0A8H8BSE1_9HELO</name>
<feature type="transmembrane region" description="Helical" evidence="7">
    <location>
        <begin position="192"/>
        <end position="213"/>
    </location>
</feature>
<dbReference type="OrthoDB" id="3900342at2759"/>
<keyword evidence="2" id="KW-0813">Transport</keyword>
<protein>
    <recommendedName>
        <fullName evidence="8">Amino acid permease/ SLC12A domain-containing protein</fullName>
    </recommendedName>
</protein>
<evidence type="ECO:0000256" key="2">
    <source>
        <dbReference type="ARBA" id="ARBA00022448"/>
    </source>
</evidence>
<sequence>MSDLEKSASVKATSLPNSVDNAVGNVGPVQEYAGQSEAAANQGQLHRKFKARHVQMIALAGNIGSGVFISLGAALRSGGAPGILIGYPLVCCMALSMLTVLSEAVVLFPTSGSFIDHASRFVDPALGFAIGFCEWFGALTVVAAEGAVFPVIISYWTTEIPTAALMTIYLVVVFAFHLMPNHWFAEFEFCTGAVKVTTMAIVLLTCVAIAAGAGPTGRTDWGANYNELPAFPNGFRGVARVFLYAAWATGGQEIMGIAAGEARMPRYDMPRATVNLFVRIILIFGSACVLVSVLVPYNEPLLLGTSNLAASAFVIAMGYAGIKVLPDIINVVLLICLCCIGSESIFIASRVQTAMSKMGMFPAIFGKVDSKGRPIVSLATCFIIAIAMTYMCVSTTGAIAFNWFSSVSATTTFFAWMVIPITNWCMHRALRAQGDRAFSEPYAVKNKFWPCESIFLFTATLFTFACTFYVSLIPATGSPSAEAFFETMLCFPVFVTAFIGYKLWFRTKIQDPKTADLISGRRPITDEEYKFLDAYYAQPLWMRFVSYVRF</sequence>
<dbReference type="InterPro" id="IPR004841">
    <property type="entry name" value="AA-permease/SLC12A_dom"/>
</dbReference>